<evidence type="ECO:0000313" key="1">
    <source>
        <dbReference type="EMBL" id="KAF6168309.1"/>
    </source>
</evidence>
<proteinExistence type="predicted"/>
<organism evidence="1 2">
    <name type="scientific">Kingdonia uniflora</name>
    <dbReference type="NCBI Taxonomy" id="39325"/>
    <lineage>
        <taxon>Eukaryota</taxon>
        <taxon>Viridiplantae</taxon>
        <taxon>Streptophyta</taxon>
        <taxon>Embryophyta</taxon>
        <taxon>Tracheophyta</taxon>
        <taxon>Spermatophyta</taxon>
        <taxon>Magnoliopsida</taxon>
        <taxon>Ranunculales</taxon>
        <taxon>Circaeasteraceae</taxon>
        <taxon>Kingdonia</taxon>
    </lineage>
</organism>
<evidence type="ECO:0000313" key="2">
    <source>
        <dbReference type="Proteomes" id="UP000541444"/>
    </source>
</evidence>
<keyword evidence="2" id="KW-1185">Reference proteome</keyword>
<gene>
    <name evidence="1" type="ORF">GIB67_018149</name>
</gene>
<comment type="caution">
    <text evidence="1">The sequence shown here is derived from an EMBL/GenBank/DDBJ whole genome shotgun (WGS) entry which is preliminary data.</text>
</comment>
<dbReference type="EMBL" id="JACGCM010000697">
    <property type="protein sequence ID" value="KAF6168309.1"/>
    <property type="molecule type" value="Genomic_DNA"/>
</dbReference>
<protein>
    <submittedName>
        <fullName evidence="1">Uncharacterized protein</fullName>
    </submittedName>
</protein>
<dbReference type="Proteomes" id="UP000541444">
    <property type="component" value="Unassembled WGS sequence"/>
</dbReference>
<accession>A0A7J7NM83</accession>
<feature type="non-terminal residue" evidence="1">
    <location>
        <position position="1"/>
    </location>
</feature>
<name>A0A7J7NM83_9MAGN</name>
<reference evidence="1 2" key="1">
    <citation type="journal article" date="2020" name="IScience">
        <title>Genome Sequencing of the Endangered Kingdonia uniflora (Circaeasteraceae, Ranunculales) Reveals Potential Mechanisms of Evolutionary Specialization.</title>
        <authorList>
            <person name="Sun Y."/>
            <person name="Deng T."/>
            <person name="Zhang A."/>
            <person name="Moore M.J."/>
            <person name="Landis J.B."/>
            <person name="Lin N."/>
            <person name="Zhang H."/>
            <person name="Zhang X."/>
            <person name="Huang J."/>
            <person name="Zhang X."/>
            <person name="Sun H."/>
            <person name="Wang H."/>
        </authorList>
    </citation>
    <scope>NUCLEOTIDE SEQUENCE [LARGE SCALE GENOMIC DNA]</scope>
    <source>
        <strain evidence="1">TB1705</strain>
        <tissue evidence="1">Leaf</tissue>
    </source>
</reference>
<dbReference type="CDD" id="cd00303">
    <property type="entry name" value="retropepsin_like"/>
    <property type="match status" value="1"/>
</dbReference>
<sequence>RTEMCLKSEKDDAFGIFGISLCDIPSARETEPSEEPFDIDPVPKEVKSQLLAEKKAPSKKLIGLGVLPSGLTSGIEAYNQSRYNNRNKGKNYKAHYQSRSDARGLFGASPANVSCQICHGIGHFSPTCPMLACFARLQAPGSTPSAFTGLQIGPPAQQQAYLPGTSTGYFQQPPYDHECYPDTVNRALRFDSSNLNYWLHNNIFRKRNIAKGRLCEVILDCGATKNFLAKELVEKLKLETFPRTEPSDLTCLSLRQAFRRRVRVDIHDRSTRLYPFMIVQGRLPDIVLDLAPIPPVALVLSSVAEFPILIQRIHDNAYGILSTVPQGNQ</sequence>
<dbReference type="AlphaFoldDB" id="A0A7J7NM83"/>